<keyword evidence="3" id="KW-0479">Metal-binding</keyword>
<dbReference type="InterPro" id="IPR036884">
    <property type="entry name" value="2Fe-2S-bd_dom_sf"/>
</dbReference>
<dbReference type="InterPro" id="IPR000674">
    <property type="entry name" value="Ald_Oxase/Xan_DH_a/b"/>
</dbReference>
<dbReference type="Gene3D" id="1.10.150.120">
    <property type="entry name" value="[2Fe-2S]-binding domain"/>
    <property type="match status" value="1"/>
</dbReference>
<dbReference type="InterPro" id="IPR001041">
    <property type="entry name" value="2Fe-2S_ferredoxin-type"/>
</dbReference>
<organism evidence="7 8">
    <name type="scientific">Clostridium ragsdalei P11</name>
    <dbReference type="NCBI Taxonomy" id="1353534"/>
    <lineage>
        <taxon>Bacteria</taxon>
        <taxon>Bacillati</taxon>
        <taxon>Bacillota</taxon>
        <taxon>Clostridia</taxon>
        <taxon>Eubacteriales</taxon>
        <taxon>Clostridiaceae</taxon>
        <taxon>Clostridium</taxon>
    </lineage>
</organism>
<gene>
    <name evidence="7" type="primary">mop_2</name>
    <name evidence="7" type="ORF">CLRAG_30540</name>
</gene>
<keyword evidence="5" id="KW-0408">Iron</keyword>
<dbReference type="SMART" id="SM01008">
    <property type="entry name" value="Ald_Xan_dh_C"/>
    <property type="match status" value="1"/>
</dbReference>
<dbReference type="Pfam" id="PF00111">
    <property type="entry name" value="Fer2"/>
    <property type="match status" value="1"/>
</dbReference>
<dbReference type="InterPro" id="IPR036010">
    <property type="entry name" value="2Fe-2S_ferredoxin-like_sf"/>
</dbReference>
<protein>
    <submittedName>
        <fullName evidence="7">Aldehyde oxidoreductase</fullName>
        <ecNumber evidence="7">1.2.99.7</ecNumber>
    </submittedName>
</protein>
<dbReference type="Pfam" id="PF02738">
    <property type="entry name" value="MoCoBD_1"/>
    <property type="match status" value="1"/>
</dbReference>
<dbReference type="PATRIC" id="fig|1353534.3.peg.3097"/>
<dbReference type="GO" id="GO:0033727">
    <property type="term" value="F:aldehyde dehydrogenase (FAD-independent) activity"/>
    <property type="evidence" value="ECO:0007669"/>
    <property type="project" value="UniProtKB-EC"/>
</dbReference>
<evidence type="ECO:0000259" key="6">
    <source>
        <dbReference type="PROSITE" id="PS51085"/>
    </source>
</evidence>
<keyword evidence="8" id="KW-1185">Reference proteome</keyword>
<dbReference type="SUPFAM" id="SSF54665">
    <property type="entry name" value="CO dehydrogenase molybdoprotein N-domain-like"/>
    <property type="match status" value="1"/>
</dbReference>
<sequence length="586" mass="64409">MLKKYLIINGVKKTIIADPEGSLADALRKQAFLTGTKVGCRKGECGACSVILNGKVVRSCITKMKRVPDESEIITIEGVGDQKHLHPLQLAWMIHGAAQCGYCTPGFIISSKVLLEHNSNPTREDVRAWFQKHRNVCRCTGYKPLVDAVMEAAKLMRGEVTKEELWYKLPKGKSLLGSDAIRPSALAKVTGNWDFGADLGLKMPENTLHIKLVQATVSHANILSIDTSEAEKMEGVYRVLTYKDVPGTNRINGLAFPTNKGDGLERPILNDKKIFQFGDAIAMVLADTPCQAEAAAKKVKVEIEELPAYMSAPAAMAEDAIEIHPGTPNVYFECGTVKGEDTKPLMDSLPYVVEDDSYVQRQPHLPLEPDVGCAYINEDGKLIIHSKSVALHCHAAMVADGIGVPLKDLYIVQNPTGGTFGYKFSPTMEGLLGVAALVTKRPVYLEFNMYQQITYTGKRSPFFMHLKLGADKNRKFVALETDWSCDHGPYCEFGDLVTTRGSQFMGAGYNIPNIRGEGRTVATNHAWGSAFRGYGSPQSLFASEVLVDKMAKKMGVDPLELRYENVYREGDKTPTGCDPDEYACQL</sequence>
<dbReference type="AlphaFoldDB" id="A0A1A6AMJ7"/>
<evidence type="ECO:0000256" key="2">
    <source>
        <dbReference type="ARBA" id="ARBA00022505"/>
    </source>
</evidence>
<dbReference type="GO" id="GO:0005506">
    <property type="term" value="F:iron ion binding"/>
    <property type="evidence" value="ECO:0007669"/>
    <property type="project" value="InterPro"/>
</dbReference>
<dbReference type="Gene3D" id="3.10.20.30">
    <property type="match status" value="1"/>
</dbReference>
<name>A0A1A6AMJ7_9CLOT</name>
<dbReference type="InterPro" id="IPR012675">
    <property type="entry name" value="Beta-grasp_dom_sf"/>
</dbReference>
<reference evidence="7 8" key="1">
    <citation type="journal article" date="2012" name="Front. Microbiol.">
        <title>Draft Genome Sequence of the Virulent Strain 01-B526 of the Fish Pathogen Aeromonas salmonicida.</title>
        <authorList>
            <person name="Charette S.J."/>
            <person name="Brochu F."/>
            <person name="Boyle B."/>
            <person name="Filion G."/>
            <person name="Tanaka K.H."/>
            <person name="Derome N."/>
        </authorList>
    </citation>
    <scope>NUCLEOTIDE SEQUENCE [LARGE SCALE GENOMIC DNA]</scope>
    <source>
        <strain evidence="7 8">P11</strain>
    </source>
</reference>
<dbReference type="PROSITE" id="PS51085">
    <property type="entry name" value="2FE2S_FER_2"/>
    <property type="match status" value="1"/>
</dbReference>
<dbReference type="PROSITE" id="PS00197">
    <property type="entry name" value="2FE2S_FER_1"/>
    <property type="match status" value="1"/>
</dbReference>
<comment type="similarity">
    <text evidence="1">Belongs to the xanthine dehydrogenase family.</text>
</comment>
<dbReference type="CDD" id="cd00207">
    <property type="entry name" value="fer2"/>
    <property type="match status" value="1"/>
</dbReference>
<accession>A0A1A6AMJ7</accession>
<dbReference type="Pfam" id="PF01315">
    <property type="entry name" value="Ald_Xan_dh_C"/>
    <property type="match status" value="1"/>
</dbReference>
<dbReference type="PANTHER" id="PTHR11908">
    <property type="entry name" value="XANTHINE DEHYDROGENASE"/>
    <property type="match status" value="1"/>
</dbReference>
<evidence type="ECO:0000256" key="4">
    <source>
        <dbReference type="ARBA" id="ARBA00023002"/>
    </source>
</evidence>
<evidence type="ECO:0000256" key="1">
    <source>
        <dbReference type="ARBA" id="ARBA00006849"/>
    </source>
</evidence>
<evidence type="ECO:0000313" key="8">
    <source>
        <dbReference type="Proteomes" id="UP000093954"/>
    </source>
</evidence>
<evidence type="ECO:0000256" key="5">
    <source>
        <dbReference type="ARBA" id="ARBA00023004"/>
    </source>
</evidence>
<keyword evidence="2" id="KW-0500">Molybdenum</keyword>
<dbReference type="InterPro" id="IPR036856">
    <property type="entry name" value="Ald_Oxase/Xan_DH_a/b_sf"/>
</dbReference>
<evidence type="ECO:0000256" key="3">
    <source>
        <dbReference type="ARBA" id="ARBA00022723"/>
    </source>
</evidence>
<feature type="domain" description="2Fe-2S ferredoxin-type" evidence="6">
    <location>
        <begin position="2"/>
        <end position="79"/>
    </location>
</feature>
<dbReference type="SUPFAM" id="SSF54292">
    <property type="entry name" value="2Fe-2S ferredoxin-like"/>
    <property type="match status" value="1"/>
</dbReference>
<dbReference type="SUPFAM" id="SSF56003">
    <property type="entry name" value="Molybdenum cofactor-binding domain"/>
    <property type="match status" value="1"/>
</dbReference>
<dbReference type="Pfam" id="PF01799">
    <property type="entry name" value="Fer2_2"/>
    <property type="match status" value="1"/>
</dbReference>
<keyword evidence="4 7" id="KW-0560">Oxidoreductase</keyword>
<dbReference type="EMBL" id="LROS01000043">
    <property type="protein sequence ID" value="OBR91292.1"/>
    <property type="molecule type" value="Genomic_DNA"/>
</dbReference>
<comment type="caution">
    <text evidence="7">The sequence shown here is derived from an EMBL/GenBank/DDBJ whole genome shotgun (WGS) entry which is preliminary data.</text>
</comment>
<dbReference type="InterPro" id="IPR006058">
    <property type="entry name" value="2Fe2S_fd_BS"/>
</dbReference>
<evidence type="ECO:0000313" key="7">
    <source>
        <dbReference type="EMBL" id="OBR91292.1"/>
    </source>
</evidence>
<dbReference type="SUPFAM" id="SSF47741">
    <property type="entry name" value="CO dehydrogenase ISP C-domain like"/>
    <property type="match status" value="1"/>
</dbReference>
<dbReference type="Proteomes" id="UP000093954">
    <property type="component" value="Unassembled WGS sequence"/>
</dbReference>
<dbReference type="InterPro" id="IPR037165">
    <property type="entry name" value="AldOxase/xan_DH_Mopterin-bd_sf"/>
</dbReference>
<dbReference type="InterPro" id="IPR002888">
    <property type="entry name" value="2Fe-2S-bd"/>
</dbReference>
<dbReference type="Gene3D" id="3.90.1170.50">
    <property type="entry name" value="Aldehyde oxidase/xanthine dehydrogenase, a/b hammerhead"/>
    <property type="match status" value="1"/>
</dbReference>
<dbReference type="InterPro" id="IPR016208">
    <property type="entry name" value="Ald_Oxase/xanthine_DH-like"/>
</dbReference>
<dbReference type="PANTHER" id="PTHR11908:SF132">
    <property type="entry name" value="ALDEHYDE OXIDASE 1-RELATED"/>
    <property type="match status" value="1"/>
</dbReference>
<dbReference type="Gene3D" id="3.30.365.10">
    <property type="entry name" value="Aldehyde oxidase/xanthine dehydrogenase, molybdopterin binding domain"/>
    <property type="match status" value="2"/>
</dbReference>
<dbReference type="GO" id="GO:0051537">
    <property type="term" value="F:2 iron, 2 sulfur cluster binding"/>
    <property type="evidence" value="ECO:0007669"/>
    <property type="project" value="InterPro"/>
</dbReference>
<proteinExistence type="inferred from homology"/>
<dbReference type="InterPro" id="IPR008274">
    <property type="entry name" value="AldOxase/xan_DH_MoCoBD1"/>
</dbReference>
<dbReference type="EC" id="1.2.99.7" evidence="7"/>